<evidence type="ECO:0000256" key="1">
    <source>
        <dbReference type="SAM" id="Phobius"/>
    </source>
</evidence>
<protein>
    <recommendedName>
        <fullName evidence="4">Transmembrane protein</fullName>
    </recommendedName>
</protein>
<reference evidence="2" key="1">
    <citation type="submission" date="2021-01" db="EMBL/GenBank/DDBJ databases">
        <authorList>
            <consortium name="Genoscope - CEA"/>
            <person name="William W."/>
        </authorList>
    </citation>
    <scope>NUCLEOTIDE SEQUENCE</scope>
</reference>
<feature type="transmembrane region" description="Helical" evidence="1">
    <location>
        <begin position="41"/>
        <end position="65"/>
    </location>
</feature>
<comment type="caution">
    <text evidence="2">The sequence shown here is derived from an EMBL/GenBank/DDBJ whole genome shotgun (WGS) entry which is preliminary data.</text>
</comment>
<keyword evidence="1" id="KW-1133">Transmembrane helix</keyword>
<evidence type="ECO:0008006" key="4">
    <source>
        <dbReference type="Google" id="ProtNLM"/>
    </source>
</evidence>
<dbReference type="AlphaFoldDB" id="A0A8S1PFI5"/>
<gene>
    <name evidence="2" type="ORF">PPRIM_AZ9-3.1.T1160158</name>
</gene>
<evidence type="ECO:0000313" key="3">
    <source>
        <dbReference type="Proteomes" id="UP000688137"/>
    </source>
</evidence>
<dbReference type="EMBL" id="CAJJDM010000119">
    <property type="protein sequence ID" value="CAD8101835.1"/>
    <property type="molecule type" value="Genomic_DNA"/>
</dbReference>
<keyword evidence="1" id="KW-0472">Membrane</keyword>
<evidence type="ECO:0000313" key="2">
    <source>
        <dbReference type="EMBL" id="CAD8101835.1"/>
    </source>
</evidence>
<name>A0A8S1PFI5_PARPR</name>
<dbReference type="Proteomes" id="UP000688137">
    <property type="component" value="Unassembled WGS sequence"/>
</dbReference>
<sequence>MNSSRTMNSVYPIHSTEDQAYLEIMRPQVNHQRFQEYQRQLLITLTVHYCWTYSISPSFIILIYIDQLLRSKNNSNPQAIFQFTKIMNFIFAINKKNHLLIYFKNCQFYFLDIYLKLLIEQKVSKYCTYQLFPRIIYQKLLLYSHSKRCCRVCFTAKQEAKSIQKPYLNIPQTTELI</sequence>
<keyword evidence="1" id="KW-0812">Transmembrane</keyword>
<organism evidence="2 3">
    <name type="scientific">Paramecium primaurelia</name>
    <dbReference type="NCBI Taxonomy" id="5886"/>
    <lineage>
        <taxon>Eukaryota</taxon>
        <taxon>Sar</taxon>
        <taxon>Alveolata</taxon>
        <taxon>Ciliophora</taxon>
        <taxon>Intramacronucleata</taxon>
        <taxon>Oligohymenophorea</taxon>
        <taxon>Peniculida</taxon>
        <taxon>Parameciidae</taxon>
        <taxon>Paramecium</taxon>
    </lineage>
</organism>
<accession>A0A8S1PFI5</accession>
<proteinExistence type="predicted"/>
<keyword evidence="3" id="KW-1185">Reference proteome</keyword>